<dbReference type="Proteomes" id="UP000251889">
    <property type="component" value="Unassembled WGS sequence"/>
</dbReference>
<reference evidence="3 4" key="1">
    <citation type="submission" date="2018-06" db="EMBL/GenBank/DDBJ databases">
        <title>Chryseolinea flavus sp. nov., a member of the phylum Bacteroidetes isolated from soil.</title>
        <authorList>
            <person name="Li Y."/>
            <person name="Wang J."/>
        </authorList>
    </citation>
    <scope>NUCLEOTIDE SEQUENCE [LARGE SCALE GENOMIC DNA]</scope>
    <source>
        <strain evidence="3 4">SDU1-6</strain>
    </source>
</reference>
<dbReference type="Gene3D" id="2.40.100.20">
    <property type="match status" value="1"/>
</dbReference>
<dbReference type="SUPFAM" id="SSF50891">
    <property type="entry name" value="Cyclophilin-like"/>
    <property type="match status" value="1"/>
</dbReference>
<dbReference type="EMBL" id="QMFY01000002">
    <property type="protein sequence ID" value="RAW01985.1"/>
    <property type="molecule type" value="Genomic_DNA"/>
</dbReference>
<dbReference type="PROSITE" id="PS51257">
    <property type="entry name" value="PROKAR_LIPOPROTEIN"/>
    <property type="match status" value="1"/>
</dbReference>
<keyword evidence="4" id="KW-1185">Reference proteome</keyword>
<proteinExistence type="predicted"/>
<comment type="caution">
    <text evidence="3">The sequence shown here is derived from an EMBL/GenBank/DDBJ whole genome shotgun (WGS) entry which is preliminary data.</text>
</comment>
<sequence length="159" mass="17314">MKLYASIIIFILPLMVSASCTSEETVLTPNTDSPSVTENSESMKDTVLITIGSNQFTATLESNAAATEFKKMLPLTINMKDLNSNEKFFDLASNLTTNAANPRTINSGDLMLWGSNTLVLFYKSFNTSYSYTRLGKIENPSGLSQALGSGNVTVTFELQ</sequence>
<dbReference type="InterPro" id="IPR041183">
    <property type="entry name" value="Cyclophilin-like"/>
</dbReference>
<keyword evidence="1" id="KW-0732">Signal</keyword>
<evidence type="ECO:0000313" key="3">
    <source>
        <dbReference type="EMBL" id="RAW01985.1"/>
    </source>
</evidence>
<feature type="signal peptide" evidence="1">
    <location>
        <begin position="1"/>
        <end position="18"/>
    </location>
</feature>
<evidence type="ECO:0000313" key="4">
    <source>
        <dbReference type="Proteomes" id="UP000251889"/>
    </source>
</evidence>
<name>A0A364Y5A8_9BACT</name>
<accession>A0A364Y5A8</accession>
<dbReference type="AlphaFoldDB" id="A0A364Y5A8"/>
<dbReference type="OrthoDB" id="9801466at2"/>
<evidence type="ECO:0000259" key="2">
    <source>
        <dbReference type="Pfam" id="PF18050"/>
    </source>
</evidence>
<organism evidence="3 4">
    <name type="scientific">Pseudochryseolinea flava</name>
    <dbReference type="NCBI Taxonomy" id="2059302"/>
    <lineage>
        <taxon>Bacteria</taxon>
        <taxon>Pseudomonadati</taxon>
        <taxon>Bacteroidota</taxon>
        <taxon>Cytophagia</taxon>
        <taxon>Cytophagales</taxon>
        <taxon>Fulvivirgaceae</taxon>
        <taxon>Pseudochryseolinea</taxon>
    </lineage>
</organism>
<dbReference type="InterPro" id="IPR029000">
    <property type="entry name" value="Cyclophilin-like_dom_sf"/>
</dbReference>
<evidence type="ECO:0000256" key="1">
    <source>
        <dbReference type="SAM" id="SignalP"/>
    </source>
</evidence>
<gene>
    <name evidence="3" type="ORF">DQQ10_05350</name>
</gene>
<feature type="domain" description="Cyclophilin-like" evidence="2">
    <location>
        <begin position="49"/>
        <end position="157"/>
    </location>
</feature>
<feature type="chain" id="PRO_5016579049" description="Cyclophilin-like domain-containing protein" evidence="1">
    <location>
        <begin position="19"/>
        <end position="159"/>
    </location>
</feature>
<protein>
    <recommendedName>
        <fullName evidence="2">Cyclophilin-like domain-containing protein</fullName>
    </recommendedName>
</protein>
<dbReference type="Pfam" id="PF18050">
    <property type="entry name" value="Cyclophil_like2"/>
    <property type="match status" value="1"/>
</dbReference>